<organism evidence="1 2">
    <name type="scientific">Candidatus Ozemobacter sibiricus</name>
    <dbReference type="NCBI Taxonomy" id="2268124"/>
    <lineage>
        <taxon>Bacteria</taxon>
        <taxon>Candidatus Ozemobacteria</taxon>
        <taxon>Candidatus Ozemobacterales</taxon>
        <taxon>Candidatus Ozemobacteraceae</taxon>
        <taxon>Candidatus Ozemobacter</taxon>
    </lineage>
</organism>
<reference evidence="1 2" key="1">
    <citation type="submission" date="2018-05" db="EMBL/GenBank/DDBJ databases">
        <title>A metagenomic window into the 2 km-deep terrestrial subsurface aquifer revealed taxonomically and functionally diverse microbial community comprising novel uncultured bacterial lineages.</title>
        <authorList>
            <person name="Kadnikov V.V."/>
            <person name="Mardanov A.V."/>
            <person name="Beletsky A.V."/>
            <person name="Banks D."/>
            <person name="Pimenov N.V."/>
            <person name="Frank Y.A."/>
            <person name="Karnachuk O.V."/>
            <person name="Ravin N.V."/>
        </authorList>
    </citation>
    <scope>NUCLEOTIDE SEQUENCE [LARGE SCALE GENOMIC DNA]</scope>
    <source>
        <strain evidence="1">BY5</strain>
    </source>
</reference>
<gene>
    <name evidence="1" type="ORF">OZSIB_2050</name>
</gene>
<proteinExistence type="predicted"/>
<dbReference type="Proteomes" id="UP000252355">
    <property type="component" value="Unassembled WGS sequence"/>
</dbReference>
<comment type="caution">
    <text evidence="1">The sequence shown here is derived from an EMBL/GenBank/DDBJ whole genome shotgun (WGS) entry which is preliminary data.</text>
</comment>
<dbReference type="AlphaFoldDB" id="A0A367ZKK6"/>
<dbReference type="EMBL" id="QOQW01000031">
    <property type="protein sequence ID" value="RCK77891.1"/>
    <property type="molecule type" value="Genomic_DNA"/>
</dbReference>
<evidence type="ECO:0000313" key="1">
    <source>
        <dbReference type="EMBL" id="RCK77891.1"/>
    </source>
</evidence>
<protein>
    <submittedName>
        <fullName evidence="1">Lead, cadmium, zinc and mercury transporting ATPase</fullName>
    </submittedName>
</protein>
<evidence type="ECO:0000313" key="2">
    <source>
        <dbReference type="Proteomes" id="UP000252355"/>
    </source>
</evidence>
<accession>A0A367ZKK6</accession>
<name>A0A367ZKK6_9BACT</name>
<sequence>MRLAKVAALLASLLVVPFVVWGRPPVTSLAGADAAALSEQPFIAGVPLRGREFSVTVDGEVFTFSEPVMVSAADPGQGLFTGRPSVFGLAPAPETGEFATLVLPYLGKSPEFRDVLKLRRTARHLRARELEGMIKAAGKNDERFAALLAYVKKAVGTPLIITERAPLPEYIRKPGAGPCNITAGAGIVVDGKTVVSDGNVVCISDLIGAGDQVRFSVAEAVRNDTLDIVLCHEVAHAIMNDLYGKAYVKFKRPSNNGHSAPVITDLALAYIEGWAEAFEAVYGPANLNLRKDQAERLRIAEFLFERQDPIRRERYIWENIKGRPTGVLKNGLQMLCTEGVIAGILYDIMTSRVIAAPVEKILTVMVRVRPLDFRDLFNGLLKYYKDDRKVLLRILLENTNYVTMDGEAARLYQAYYQKKLAYQQKKCSRDEFTAAKQAFVTHKEALFAKAMAGADVFANVGPELWFSGLVIAAKPRELTKFERAQLEARRWLKMSVGNFDPNRWEFNLDLNTVTERMLKRIGVPAEAAARLLAARREKGFFTGNPLTILKEYLGGAYENWAAKLQIARLEDPYQADAIQRLMTLYPEDLDQP</sequence>